<feature type="domain" description="Glycosyl transferase family 1" evidence="3">
    <location>
        <begin position="184"/>
        <end position="345"/>
    </location>
</feature>
<keyword evidence="6" id="KW-1185">Reference proteome</keyword>
<evidence type="ECO:0000259" key="3">
    <source>
        <dbReference type="Pfam" id="PF00534"/>
    </source>
</evidence>
<evidence type="ECO:0000313" key="6">
    <source>
        <dbReference type="Proteomes" id="UP001332243"/>
    </source>
</evidence>
<keyword evidence="1 5" id="KW-0328">Glycosyltransferase</keyword>
<dbReference type="InterPro" id="IPR050194">
    <property type="entry name" value="Glycosyltransferase_grp1"/>
</dbReference>
<name>A0ABU7RXI5_9ACTN</name>
<protein>
    <submittedName>
        <fullName evidence="5">Glycosyltransferase</fullName>
        <ecNumber evidence="5">2.4.-.-</ecNumber>
    </submittedName>
</protein>
<dbReference type="Gene3D" id="3.40.50.2000">
    <property type="entry name" value="Glycogen Phosphorylase B"/>
    <property type="match status" value="2"/>
</dbReference>
<sequence length="378" mass="40946">MSADRTLVIWRSHLLAGSETFVRNHGAALTRWRPVYLGAVKVDSAVAADSDVIVYPDTALDRGALLQLKLTGSGSRLRDRLAALRPAVVHAHFGNDGWLVSRSAAQLGVPLVVTLHGYDVTRLPGEPGWRGARYRRNLRQMFERASVILAVSGFIRDRAVALGADPAKIRVHHTGVPIPPPPAPTEKRWDLLFVGRFVAKKGIDDLVEAVGRLDVPRPRVLFVGTGPLEQPVRERAAALGLDATFLGAQDPAEVRRHMTESKVFVSPSKTAPNGESEGLPTTILEAASLGVPAVSTYHSGIPEAVRHDETGLLGAEGDRAALTANIRRLLTDDDLRSRLGEQARHHVATHFDLATQSARLEELYDALRAGVTPTSDPR</sequence>
<dbReference type="PANTHER" id="PTHR45947:SF14">
    <property type="entry name" value="SLL1723 PROTEIN"/>
    <property type="match status" value="1"/>
</dbReference>
<dbReference type="InterPro" id="IPR028098">
    <property type="entry name" value="Glyco_trans_4-like_N"/>
</dbReference>
<dbReference type="PANTHER" id="PTHR45947">
    <property type="entry name" value="SULFOQUINOVOSYL TRANSFERASE SQD2"/>
    <property type="match status" value="1"/>
</dbReference>
<proteinExistence type="predicted"/>
<dbReference type="RefSeq" id="WP_331216343.1">
    <property type="nucleotide sequence ID" value="NZ_JAZGQK010000019.1"/>
</dbReference>
<organism evidence="5 6">
    <name type="scientific">Plantactinospora sonchi</name>
    <dbReference type="NCBI Taxonomy" id="1544735"/>
    <lineage>
        <taxon>Bacteria</taxon>
        <taxon>Bacillati</taxon>
        <taxon>Actinomycetota</taxon>
        <taxon>Actinomycetes</taxon>
        <taxon>Micromonosporales</taxon>
        <taxon>Micromonosporaceae</taxon>
        <taxon>Plantactinospora</taxon>
    </lineage>
</organism>
<evidence type="ECO:0000313" key="5">
    <source>
        <dbReference type="EMBL" id="MEE6261237.1"/>
    </source>
</evidence>
<reference evidence="5 6" key="1">
    <citation type="submission" date="2024-01" db="EMBL/GenBank/DDBJ databases">
        <title>Genome insights into Plantactinospora sonchi sp. nov.</title>
        <authorList>
            <person name="Wang L."/>
        </authorList>
    </citation>
    <scope>NUCLEOTIDE SEQUENCE [LARGE SCALE GENOMIC DNA]</scope>
    <source>
        <strain evidence="5 6">NEAU-QY2</strain>
    </source>
</reference>
<evidence type="ECO:0000256" key="2">
    <source>
        <dbReference type="ARBA" id="ARBA00022679"/>
    </source>
</evidence>
<keyword evidence="2 5" id="KW-0808">Transferase</keyword>
<evidence type="ECO:0000256" key="1">
    <source>
        <dbReference type="ARBA" id="ARBA00022676"/>
    </source>
</evidence>
<dbReference type="Proteomes" id="UP001332243">
    <property type="component" value="Unassembled WGS sequence"/>
</dbReference>
<feature type="domain" description="Glycosyltransferase subfamily 4-like N-terminal" evidence="4">
    <location>
        <begin position="17"/>
        <end position="177"/>
    </location>
</feature>
<dbReference type="EC" id="2.4.-.-" evidence="5"/>
<dbReference type="EMBL" id="JAZGQK010000019">
    <property type="protein sequence ID" value="MEE6261237.1"/>
    <property type="molecule type" value="Genomic_DNA"/>
</dbReference>
<gene>
    <name evidence="5" type="ORF">V1633_22400</name>
</gene>
<evidence type="ECO:0000259" key="4">
    <source>
        <dbReference type="Pfam" id="PF13439"/>
    </source>
</evidence>
<dbReference type="SUPFAM" id="SSF53756">
    <property type="entry name" value="UDP-Glycosyltransferase/glycogen phosphorylase"/>
    <property type="match status" value="1"/>
</dbReference>
<dbReference type="InterPro" id="IPR001296">
    <property type="entry name" value="Glyco_trans_1"/>
</dbReference>
<dbReference type="Pfam" id="PF13439">
    <property type="entry name" value="Glyco_transf_4"/>
    <property type="match status" value="1"/>
</dbReference>
<dbReference type="Pfam" id="PF00534">
    <property type="entry name" value="Glycos_transf_1"/>
    <property type="match status" value="1"/>
</dbReference>
<accession>A0ABU7RXI5</accession>
<comment type="caution">
    <text evidence="5">The sequence shown here is derived from an EMBL/GenBank/DDBJ whole genome shotgun (WGS) entry which is preliminary data.</text>
</comment>
<dbReference type="GO" id="GO:0016757">
    <property type="term" value="F:glycosyltransferase activity"/>
    <property type="evidence" value="ECO:0007669"/>
    <property type="project" value="UniProtKB-KW"/>
</dbReference>